<reference evidence="1" key="1">
    <citation type="submission" date="2014-11" db="EMBL/GenBank/DDBJ databases">
        <authorList>
            <person name="Amaro Gonzalez C."/>
        </authorList>
    </citation>
    <scope>NUCLEOTIDE SEQUENCE</scope>
</reference>
<dbReference type="EMBL" id="GBXM01042169">
    <property type="protein sequence ID" value="JAH66408.1"/>
    <property type="molecule type" value="Transcribed_RNA"/>
</dbReference>
<evidence type="ECO:0000313" key="1">
    <source>
        <dbReference type="EMBL" id="JAH66408.1"/>
    </source>
</evidence>
<accession>A0A0E9UN79</accession>
<proteinExistence type="predicted"/>
<reference evidence="1" key="2">
    <citation type="journal article" date="2015" name="Fish Shellfish Immunol.">
        <title>Early steps in the European eel (Anguilla anguilla)-Vibrio vulnificus interaction in the gills: Role of the RtxA13 toxin.</title>
        <authorList>
            <person name="Callol A."/>
            <person name="Pajuelo D."/>
            <person name="Ebbesson L."/>
            <person name="Teles M."/>
            <person name="MacKenzie S."/>
            <person name="Amaro C."/>
        </authorList>
    </citation>
    <scope>NUCLEOTIDE SEQUENCE</scope>
</reference>
<name>A0A0E9UN79_ANGAN</name>
<sequence>MSRQSSFNIVLSIDSTFSITKSLELHWRDRTPFFQ</sequence>
<dbReference type="AlphaFoldDB" id="A0A0E9UN79"/>
<organism evidence="1">
    <name type="scientific">Anguilla anguilla</name>
    <name type="common">European freshwater eel</name>
    <name type="synonym">Muraena anguilla</name>
    <dbReference type="NCBI Taxonomy" id="7936"/>
    <lineage>
        <taxon>Eukaryota</taxon>
        <taxon>Metazoa</taxon>
        <taxon>Chordata</taxon>
        <taxon>Craniata</taxon>
        <taxon>Vertebrata</taxon>
        <taxon>Euteleostomi</taxon>
        <taxon>Actinopterygii</taxon>
        <taxon>Neopterygii</taxon>
        <taxon>Teleostei</taxon>
        <taxon>Anguilliformes</taxon>
        <taxon>Anguillidae</taxon>
        <taxon>Anguilla</taxon>
    </lineage>
</organism>
<protein>
    <submittedName>
        <fullName evidence="1">Uncharacterized protein</fullName>
    </submittedName>
</protein>